<organism evidence="2 3">
    <name type="scientific">Oxalobacter paraformigenes</name>
    <dbReference type="NCBI Taxonomy" id="556268"/>
    <lineage>
        <taxon>Bacteria</taxon>
        <taxon>Pseudomonadati</taxon>
        <taxon>Pseudomonadota</taxon>
        <taxon>Betaproteobacteria</taxon>
        <taxon>Burkholderiales</taxon>
        <taxon>Oxalobacteraceae</taxon>
        <taxon>Oxalobacter</taxon>
    </lineage>
</organism>
<proteinExistence type="predicted"/>
<evidence type="ECO:0000256" key="1">
    <source>
        <dbReference type="SAM" id="MobiDB-lite"/>
    </source>
</evidence>
<reference evidence="2" key="1">
    <citation type="submission" date="2011-10" db="EMBL/GenBank/DDBJ databases">
        <title>The Genome Sequence of Oxalobacter formigenes HOxBLS.</title>
        <authorList>
            <consortium name="The Broad Institute Genome Sequencing Platform"/>
            <person name="Earl A."/>
            <person name="Ward D."/>
            <person name="Feldgarden M."/>
            <person name="Gevers D."/>
            <person name="Allison M.J."/>
            <person name="Humphrey S."/>
            <person name="Young S.K."/>
            <person name="Zeng Q."/>
            <person name="Gargeya S."/>
            <person name="Fitzgerald M."/>
            <person name="Haas B."/>
            <person name="Abouelleil A."/>
            <person name="Alvarado L."/>
            <person name="Arachchi H.M."/>
            <person name="Berlin A."/>
            <person name="Brown A."/>
            <person name="Chapman S.B."/>
            <person name="Chen Z."/>
            <person name="Dunbar C."/>
            <person name="Freedman E."/>
            <person name="Gearin G."/>
            <person name="Goldberg J."/>
            <person name="Griggs A."/>
            <person name="Gujja S."/>
            <person name="Heiman D."/>
            <person name="Howarth C."/>
            <person name="Larson L."/>
            <person name="Lui A."/>
            <person name="MacDonald P.J.P."/>
            <person name="Montmayeur A."/>
            <person name="Murphy C."/>
            <person name="Neiman D."/>
            <person name="Pearson M."/>
            <person name="Priest M."/>
            <person name="Roberts A."/>
            <person name="Saif S."/>
            <person name="Shea T."/>
            <person name="Shenoy N."/>
            <person name="Sisk P."/>
            <person name="Stolte C."/>
            <person name="Sykes S."/>
            <person name="Wortman J."/>
            <person name="Nusbaum C."/>
            <person name="Birren B."/>
        </authorList>
    </citation>
    <scope>NUCLEOTIDE SEQUENCE [LARGE SCALE GENOMIC DNA]</scope>
    <source>
        <strain evidence="2">HOxBLS</strain>
    </source>
</reference>
<accession>T5LT84</accession>
<keyword evidence="3" id="KW-1185">Reference proteome</keyword>
<name>T5LT84_9BURK</name>
<feature type="region of interest" description="Disordered" evidence="1">
    <location>
        <begin position="1"/>
        <end position="28"/>
    </location>
</feature>
<evidence type="ECO:0000313" key="2">
    <source>
        <dbReference type="EMBL" id="EQM95259.1"/>
    </source>
</evidence>
<dbReference type="HOGENOM" id="CLU_1553752_0_0_4"/>
<dbReference type="EMBL" id="ACDP02000011">
    <property type="protein sequence ID" value="EQM95259.1"/>
    <property type="molecule type" value="Genomic_DNA"/>
</dbReference>
<gene>
    <name evidence="2" type="ORF">OFAG_02180</name>
</gene>
<comment type="caution">
    <text evidence="2">The sequence shown here is derived from an EMBL/GenBank/DDBJ whole genome shotgun (WGS) entry which is preliminary data.</text>
</comment>
<dbReference type="Proteomes" id="UP000003973">
    <property type="component" value="Unassembled WGS sequence"/>
</dbReference>
<protein>
    <submittedName>
        <fullName evidence="2">Uncharacterized protein</fullName>
    </submittedName>
</protein>
<evidence type="ECO:0000313" key="3">
    <source>
        <dbReference type="Proteomes" id="UP000003973"/>
    </source>
</evidence>
<sequence length="172" mass="18243">MATPLSGTDREGGSGKLPDNRQGAGDSAEVEAGIGDVDGNACLRLGPLFDGHPVDGTVFRLFGHHFFVCQGDRFVDRGLANRIDRSERQENRHRVRRGVVNVHDGTDPVEYLTGGGFRAPQQQNGEFVAAGAGDDIVCAGALPAQRGGGFKRVSPAVCPRLSLMSFRPSTSP</sequence>
<dbReference type="AlphaFoldDB" id="T5LT84"/>